<evidence type="ECO:0000256" key="5">
    <source>
        <dbReference type="ARBA" id="ARBA00022676"/>
    </source>
</evidence>
<dbReference type="GO" id="GO:0016263">
    <property type="term" value="F:glycoprotein-N-acetylgalactosamine 3-beta-galactosyltransferase activity"/>
    <property type="evidence" value="ECO:0007669"/>
    <property type="project" value="UniProtKB-EC"/>
</dbReference>
<dbReference type="Pfam" id="PF00024">
    <property type="entry name" value="PAN_1"/>
    <property type="match status" value="1"/>
</dbReference>
<evidence type="ECO:0000256" key="3">
    <source>
        <dbReference type="ARBA" id="ARBA00006462"/>
    </source>
</evidence>
<comment type="caution">
    <text evidence="14">The sequence shown here is derived from an EMBL/GenBank/DDBJ whole genome shotgun (WGS) entry which is preliminary data.</text>
</comment>
<dbReference type="Pfam" id="PF02434">
    <property type="entry name" value="Fringe"/>
    <property type="match status" value="1"/>
</dbReference>
<dbReference type="GO" id="GO:0016020">
    <property type="term" value="C:membrane"/>
    <property type="evidence" value="ECO:0007669"/>
    <property type="project" value="UniProtKB-SubCell"/>
</dbReference>
<evidence type="ECO:0000256" key="10">
    <source>
        <dbReference type="ARBA" id="ARBA00022989"/>
    </source>
</evidence>
<comment type="pathway">
    <text evidence="2">Protein modification; protein glycosylation.</text>
</comment>
<dbReference type="GO" id="GO:0000166">
    <property type="term" value="F:nucleotide binding"/>
    <property type="evidence" value="ECO:0007669"/>
    <property type="project" value="UniProtKB-KW"/>
</dbReference>
<dbReference type="AlphaFoldDB" id="A0AA38S737"/>
<comment type="subcellular location">
    <subcellularLocation>
        <location evidence="1">Membrane</location>
        <topology evidence="1">Single-pass type II membrane protein</topology>
    </subcellularLocation>
</comment>
<accession>A0AA38S737</accession>
<evidence type="ECO:0000259" key="12">
    <source>
        <dbReference type="Pfam" id="PF00024"/>
    </source>
</evidence>
<keyword evidence="5" id="KW-0328">Glycosyltransferase</keyword>
<evidence type="ECO:0000256" key="7">
    <source>
        <dbReference type="ARBA" id="ARBA00022692"/>
    </source>
</evidence>
<dbReference type="Gene3D" id="3.90.550.50">
    <property type="match status" value="1"/>
</dbReference>
<evidence type="ECO:0000256" key="11">
    <source>
        <dbReference type="ARBA" id="ARBA00023136"/>
    </source>
</evidence>
<gene>
    <name evidence="14" type="ORF">NKR23_g750</name>
</gene>
<dbReference type="InterPro" id="IPR003378">
    <property type="entry name" value="Fringe-like_glycosylTrfase"/>
</dbReference>
<evidence type="ECO:0000259" key="13">
    <source>
        <dbReference type="Pfam" id="PF02434"/>
    </source>
</evidence>
<dbReference type="Gene3D" id="3.50.4.10">
    <property type="entry name" value="Hepatocyte Growth Factor"/>
    <property type="match status" value="1"/>
</dbReference>
<dbReference type="EMBL" id="JANBVO010000001">
    <property type="protein sequence ID" value="KAJ9157445.1"/>
    <property type="molecule type" value="Genomic_DNA"/>
</dbReference>
<dbReference type="InterPro" id="IPR003609">
    <property type="entry name" value="Pan_app"/>
</dbReference>
<evidence type="ECO:0000256" key="4">
    <source>
        <dbReference type="ARBA" id="ARBA00012557"/>
    </source>
</evidence>
<evidence type="ECO:0000256" key="2">
    <source>
        <dbReference type="ARBA" id="ARBA00004922"/>
    </source>
</evidence>
<organism evidence="14 15">
    <name type="scientific">Pleurostoma richardsiae</name>
    <dbReference type="NCBI Taxonomy" id="41990"/>
    <lineage>
        <taxon>Eukaryota</taxon>
        <taxon>Fungi</taxon>
        <taxon>Dikarya</taxon>
        <taxon>Ascomycota</taxon>
        <taxon>Pezizomycotina</taxon>
        <taxon>Sordariomycetes</taxon>
        <taxon>Sordariomycetidae</taxon>
        <taxon>Calosphaeriales</taxon>
        <taxon>Pleurostomataceae</taxon>
        <taxon>Pleurostoma</taxon>
    </lineage>
</organism>
<dbReference type="Proteomes" id="UP001174694">
    <property type="component" value="Unassembled WGS sequence"/>
</dbReference>
<dbReference type="PANTHER" id="PTHR23033:SF40">
    <property type="entry name" value="APPLE DOMAIN-CONTAINING PROTEIN"/>
    <property type="match status" value="1"/>
</dbReference>
<keyword evidence="8" id="KW-0547">Nucleotide-binding</keyword>
<sequence>MLRRLAGPRRWRRAELGLAVLLLWIIVLWMATPYDSPLLLGARFVAFKALSFLRDPLDDAWWLRAPTVQHIDLSRDVALVIKTGYGTRARVLAQLDAGALLLEPGKKGVAGSVLVIGDFAAKYTHNGREVEIHDVVAAAVKHDALTGLTMTKAVERRLKKYANMTRVVRDGKAEDAEILARRVGWELDAMKFIPGLELAYRRMPGKKWYILQDDDTYFIRPTLESILARLDPSQPMYLGNGVGDFKGRFAHGGSGIVLSHGAMSRLFDQHPEVVREAYLNALTEVWGDKLLATTLMKIGVYLDEWYGSFFNGERPTTTRIRPDHFCSPLVSFHELKDPSAMAEVGRRFRFGKKPVSWGQLWKMYGQADLDDFERRRIRINEDHVGRTDEHTTTDQVDSADECLAICEAHHKTCIAWTWDKQQRKCHISPWMIIGEKTEGKYSGLNVPRIRSLMRGCTL</sequence>
<keyword evidence="10" id="KW-1133">Transmembrane helix</keyword>
<keyword evidence="6" id="KW-0808">Transferase</keyword>
<proteinExistence type="inferred from homology"/>
<dbReference type="InterPro" id="IPR026050">
    <property type="entry name" value="C1GALT1/C1GALT1_chp1"/>
</dbReference>
<keyword evidence="15" id="KW-1185">Reference proteome</keyword>
<evidence type="ECO:0000256" key="9">
    <source>
        <dbReference type="ARBA" id="ARBA00022968"/>
    </source>
</evidence>
<dbReference type="EC" id="2.4.1.122" evidence="4"/>
<name>A0AA38S737_9PEZI</name>
<keyword evidence="11" id="KW-0472">Membrane</keyword>
<evidence type="ECO:0000256" key="8">
    <source>
        <dbReference type="ARBA" id="ARBA00022741"/>
    </source>
</evidence>
<reference evidence="14" key="1">
    <citation type="submission" date="2022-07" db="EMBL/GenBank/DDBJ databases">
        <title>Fungi with potential for degradation of polypropylene.</title>
        <authorList>
            <person name="Gostincar C."/>
        </authorList>
    </citation>
    <scope>NUCLEOTIDE SEQUENCE</scope>
    <source>
        <strain evidence="14">EXF-13308</strain>
    </source>
</reference>
<evidence type="ECO:0000313" key="14">
    <source>
        <dbReference type="EMBL" id="KAJ9157445.1"/>
    </source>
</evidence>
<keyword evidence="7" id="KW-0812">Transmembrane</keyword>
<keyword evidence="9" id="KW-0735">Signal-anchor</keyword>
<evidence type="ECO:0000256" key="1">
    <source>
        <dbReference type="ARBA" id="ARBA00004606"/>
    </source>
</evidence>
<evidence type="ECO:0000256" key="6">
    <source>
        <dbReference type="ARBA" id="ARBA00022679"/>
    </source>
</evidence>
<comment type="similarity">
    <text evidence="3">Belongs to the glycosyltransferase 31 family. Beta3-Gal-T subfamily.</text>
</comment>
<dbReference type="PANTHER" id="PTHR23033">
    <property type="entry name" value="BETA1,3-GALACTOSYLTRANSFERASE"/>
    <property type="match status" value="1"/>
</dbReference>
<feature type="domain" description="Fringe-like glycosyltransferase" evidence="13">
    <location>
        <begin position="203"/>
        <end position="273"/>
    </location>
</feature>
<feature type="domain" description="Apple" evidence="12">
    <location>
        <begin position="387"/>
        <end position="430"/>
    </location>
</feature>
<evidence type="ECO:0000313" key="15">
    <source>
        <dbReference type="Proteomes" id="UP001174694"/>
    </source>
</evidence>
<protein>
    <recommendedName>
        <fullName evidence="4">N-acetylgalactosaminide beta-1,3-galactosyltransferase</fullName>
        <ecNumber evidence="4">2.4.1.122</ecNumber>
    </recommendedName>
</protein>